<evidence type="ECO:0000256" key="7">
    <source>
        <dbReference type="ARBA" id="ARBA00023136"/>
    </source>
</evidence>
<keyword evidence="7" id="KW-0472">Membrane</keyword>
<dbReference type="Proteomes" id="UP001314263">
    <property type="component" value="Unassembled WGS sequence"/>
</dbReference>
<evidence type="ECO:0000256" key="6">
    <source>
        <dbReference type="ARBA" id="ARBA00023065"/>
    </source>
</evidence>
<gene>
    <name evidence="11" type="ORF">CVIRNUC_005214</name>
</gene>
<dbReference type="Pfam" id="PF06241">
    <property type="entry name" value="Castor_Poll_mid"/>
    <property type="match status" value="1"/>
</dbReference>
<proteinExistence type="inferred from homology"/>
<comment type="caution">
    <text evidence="11">The sequence shown here is derived from an EMBL/GenBank/DDBJ whole genome shotgun (WGS) entry which is preliminary data.</text>
</comment>
<evidence type="ECO:0000256" key="8">
    <source>
        <dbReference type="SAM" id="MobiDB-lite"/>
    </source>
</evidence>
<dbReference type="PANTHER" id="PTHR31563:SF10">
    <property type="entry name" value="ION CHANNEL POLLUX-RELATED"/>
    <property type="match status" value="1"/>
</dbReference>
<feature type="domain" description="RCK N-terminal" evidence="10">
    <location>
        <begin position="269"/>
        <end position="388"/>
    </location>
</feature>
<protein>
    <submittedName>
        <fullName evidence="11">Uncharacterized protein</fullName>
    </submittedName>
</protein>
<evidence type="ECO:0000256" key="1">
    <source>
        <dbReference type="ARBA" id="ARBA00004127"/>
    </source>
</evidence>
<keyword evidence="3" id="KW-0813">Transport</keyword>
<feature type="region of interest" description="Disordered" evidence="8">
    <location>
        <begin position="913"/>
        <end position="935"/>
    </location>
</feature>
<comment type="subcellular location">
    <subcellularLocation>
        <location evidence="1">Endomembrane system</location>
        <topology evidence="1">Multi-pass membrane protein</topology>
    </subcellularLocation>
</comment>
<evidence type="ECO:0000256" key="2">
    <source>
        <dbReference type="ARBA" id="ARBA00008577"/>
    </source>
</evidence>
<keyword evidence="12" id="KW-1185">Reference proteome</keyword>
<dbReference type="GO" id="GO:0006813">
    <property type="term" value="P:potassium ion transport"/>
    <property type="evidence" value="ECO:0007669"/>
    <property type="project" value="InterPro"/>
</dbReference>
<name>A0AAV1I579_9CHLO</name>
<feature type="region of interest" description="Disordered" evidence="8">
    <location>
        <begin position="63"/>
        <end position="100"/>
    </location>
</feature>
<feature type="domain" description="CASTOR/POLLUX/SYM8 ion channel conserved" evidence="9">
    <location>
        <begin position="456"/>
        <end position="523"/>
    </location>
</feature>
<evidence type="ECO:0000256" key="3">
    <source>
        <dbReference type="ARBA" id="ARBA00022448"/>
    </source>
</evidence>
<evidence type="ECO:0000259" key="10">
    <source>
        <dbReference type="Pfam" id="PF22614"/>
    </source>
</evidence>
<evidence type="ECO:0000256" key="5">
    <source>
        <dbReference type="ARBA" id="ARBA00022989"/>
    </source>
</evidence>
<evidence type="ECO:0000313" key="11">
    <source>
        <dbReference type="EMBL" id="CAK0780898.1"/>
    </source>
</evidence>
<organism evidence="11 12">
    <name type="scientific">Coccomyxa viridis</name>
    <dbReference type="NCBI Taxonomy" id="1274662"/>
    <lineage>
        <taxon>Eukaryota</taxon>
        <taxon>Viridiplantae</taxon>
        <taxon>Chlorophyta</taxon>
        <taxon>core chlorophytes</taxon>
        <taxon>Trebouxiophyceae</taxon>
        <taxon>Trebouxiophyceae incertae sedis</taxon>
        <taxon>Coccomyxaceae</taxon>
        <taxon>Coccomyxa</taxon>
    </lineage>
</organism>
<dbReference type="AlphaFoldDB" id="A0AAV1I579"/>
<dbReference type="Gene3D" id="3.40.50.720">
    <property type="entry name" value="NAD(P)-binding Rossmann-like Domain"/>
    <property type="match status" value="1"/>
</dbReference>
<dbReference type="EMBL" id="CAUYUE010000006">
    <property type="protein sequence ID" value="CAK0780898.1"/>
    <property type="molecule type" value="Genomic_DNA"/>
</dbReference>
<reference evidence="11 12" key="1">
    <citation type="submission" date="2023-10" db="EMBL/GenBank/DDBJ databases">
        <authorList>
            <person name="Maclean D."/>
            <person name="Macfadyen A."/>
        </authorList>
    </citation>
    <scope>NUCLEOTIDE SEQUENCE [LARGE SCALE GENOMIC DNA]</scope>
</reference>
<sequence length="935" mass="104458">MLVYRDLHCWETSWSRSKVSLQHGRPAGVLQRVRPLQHARATDRKPVNSSRLLRLRHRSTERLSACKANPNEDQPDVRNGFGVGDKKSSAPSAADAESDKSWTNRRRQYVVDEWIDAFDLPLSDHLKRSQPIGLFHGQWSWRDVGERIAYRYFCWRQDTWSDLQLFGLVNLGVIFLFSWLKAHLVDVADSGRSADEMNKPFWTSLYEILQVIFGQELPDTATSFAQQSFAVGVAAIGLAAFALVLALVEQVVLQVVDENVARGSKVFETGHILVLGFCDSQRDLEVVQKILSQTCYAYASEGGRTVVVMTQRDKIGMEALFRRVIPSHKRHGSQFVFRQGSPLVPADLKMVSASSAAATVIVSDTSRSPVEADSETIRAAILLDELESTQPQQALNGGRIIVEVKTLNALSVLQFSCSVRVMALHTGEMNARRLSRMVRSPIVAAISYVVYNYFCRPQVYLQRIPALAGKTFGELVFYLPQATAYGLVQSRSRRCVLNPPADTVIDQLDEIVMIRATDLSTAEMQPLEEPAEVDLGDWHPSMYRSAPNMSAISLDWGDQGPSGQAEQNAAFIGNGNGLAATVMQERQASYMYIMPQEHLSSKDSPEQVLICGWREEAFMSDMLREMDHGPSALPAGSQLTLFNSSANAETMARVKTRNRLRNVEVQWLYGNPLDYDDLTAKIDVTRYSTAIVLCDQSWIDPDLDDTNGIQVREQRDMLRLESQILLVQLHIRKSLTEAGFPDINIICEKVAAEGETRFEDRYRLPVGISVNMTSFSAKLLTSAIYNPRNIMVFSQMGDGCELDVQSAAAFAQRNEELSYWQLQARAQSLGRILFGFYAVPDSSSVPIDFVINLEGNAARSTKRIWNDGRTQLILLCPRARQASMGAAPAVPSMEQQLARTRSSKLVSCGSLMPWTPQDYPRSRPAWASTDDDGEQ</sequence>
<dbReference type="InterPro" id="IPR044849">
    <property type="entry name" value="CASTOR/POLLUX/SYM8-like"/>
</dbReference>
<comment type="similarity">
    <text evidence="2">Belongs to the castor/pollux (TC 1.A.1.23) family.</text>
</comment>
<keyword evidence="6" id="KW-0406">Ion transport</keyword>
<keyword evidence="5" id="KW-1133">Transmembrane helix</keyword>
<evidence type="ECO:0000313" key="12">
    <source>
        <dbReference type="Proteomes" id="UP001314263"/>
    </source>
</evidence>
<keyword evidence="4" id="KW-0812">Transmembrane</keyword>
<accession>A0AAV1I579</accession>
<evidence type="ECO:0000259" key="9">
    <source>
        <dbReference type="Pfam" id="PF06241"/>
    </source>
</evidence>
<dbReference type="InterPro" id="IPR010420">
    <property type="entry name" value="CASTOR/POLLUX/SYM8_dom"/>
</dbReference>
<dbReference type="InterPro" id="IPR003148">
    <property type="entry name" value="RCK_N"/>
</dbReference>
<dbReference type="Pfam" id="PF22614">
    <property type="entry name" value="Slo-like_RCK"/>
    <property type="match status" value="1"/>
</dbReference>
<dbReference type="GO" id="GO:0012505">
    <property type="term" value="C:endomembrane system"/>
    <property type="evidence" value="ECO:0007669"/>
    <property type="project" value="UniProtKB-SubCell"/>
</dbReference>
<dbReference type="PANTHER" id="PTHR31563">
    <property type="entry name" value="ION CHANNEL POLLUX-RELATED"/>
    <property type="match status" value="1"/>
</dbReference>
<evidence type="ECO:0000256" key="4">
    <source>
        <dbReference type="ARBA" id="ARBA00022692"/>
    </source>
</evidence>